<dbReference type="AlphaFoldDB" id="A0A3D8GN31"/>
<sequence>MSFYKFPSVWNFKERGRGPPNKWAVRMKMEIKNVYVAGLIGKRLQELETLQSRCHTFIDILQKDLDVVKQNLKEYQAEQKELDGFLKKERR</sequence>
<protein>
    <submittedName>
        <fullName evidence="1">Uncharacterized protein</fullName>
    </submittedName>
</protein>
<dbReference type="Proteomes" id="UP000257144">
    <property type="component" value="Unassembled WGS sequence"/>
</dbReference>
<gene>
    <name evidence="1" type="ORF">DRW41_17195</name>
</gene>
<proteinExistence type="predicted"/>
<dbReference type="RefSeq" id="WP_115453260.1">
    <property type="nucleotide sequence ID" value="NZ_QNQT01000009.1"/>
</dbReference>
<reference evidence="1 2" key="1">
    <citation type="submission" date="2018-07" db="EMBL/GenBank/DDBJ databases">
        <title>Bacillus sp. YLB-04 draft genome sequence.</title>
        <authorList>
            <person name="Yu L."/>
            <person name="Tang X."/>
        </authorList>
    </citation>
    <scope>NUCLEOTIDE SEQUENCE [LARGE SCALE GENOMIC DNA]</scope>
    <source>
        <strain evidence="1 2">YLB-04</strain>
    </source>
</reference>
<keyword evidence="2" id="KW-1185">Reference proteome</keyword>
<evidence type="ECO:0000313" key="1">
    <source>
        <dbReference type="EMBL" id="RDU35476.1"/>
    </source>
</evidence>
<comment type="caution">
    <text evidence="1">The sequence shown here is derived from an EMBL/GenBank/DDBJ whole genome shotgun (WGS) entry which is preliminary data.</text>
</comment>
<evidence type="ECO:0000313" key="2">
    <source>
        <dbReference type="Proteomes" id="UP000257144"/>
    </source>
</evidence>
<organism evidence="1 2">
    <name type="scientific">Neobacillus piezotolerans</name>
    <dbReference type="NCBI Taxonomy" id="2259171"/>
    <lineage>
        <taxon>Bacteria</taxon>
        <taxon>Bacillati</taxon>
        <taxon>Bacillota</taxon>
        <taxon>Bacilli</taxon>
        <taxon>Bacillales</taxon>
        <taxon>Bacillaceae</taxon>
        <taxon>Neobacillus</taxon>
    </lineage>
</organism>
<accession>A0A3D8GN31</accession>
<name>A0A3D8GN31_9BACI</name>
<dbReference type="EMBL" id="QNQT01000009">
    <property type="protein sequence ID" value="RDU35476.1"/>
    <property type="molecule type" value="Genomic_DNA"/>
</dbReference>